<dbReference type="EMBL" id="CAJNOQ010019598">
    <property type="protein sequence ID" value="CAF1453301.1"/>
    <property type="molecule type" value="Genomic_DNA"/>
</dbReference>
<organism evidence="1 3">
    <name type="scientific">Didymodactylos carnosus</name>
    <dbReference type="NCBI Taxonomy" id="1234261"/>
    <lineage>
        <taxon>Eukaryota</taxon>
        <taxon>Metazoa</taxon>
        <taxon>Spiralia</taxon>
        <taxon>Gnathifera</taxon>
        <taxon>Rotifera</taxon>
        <taxon>Eurotatoria</taxon>
        <taxon>Bdelloidea</taxon>
        <taxon>Philodinida</taxon>
        <taxon>Philodinidae</taxon>
        <taxon>Didymodactylos</taxon>
    </lineage>
</organism>
<dbReference type="Proteomes" id="UP000681722">
    <property type="component" value="Unassembled WGS sequence"/>
</dbReference>
<dbReference type="Proteomes" id="UP000663829">
    <property type="component" value="Unassembled WGS sequence"/>
</dbReference>
<proteinExistence type="predicted"/>
<name>A0A815PU22_9BILA</name>
<sequence length="178" mass="21200">MHEYHCSKICKYTQFGPKFICKTLNSLNYKMFLLTVLLQPTKQLKNLNGCSLLKTNRKRAGFMIYVYEEAEYLLNFDPMMSFCAYQLIACTQHIPLVQYIERQQKTYLQLLGIKDSYHLSLMSNFMHYAAEKCEVTGITDKKCFTNWLCKCQFDWMPEECWLGSYTLIKRKHMLIKLF</sequence>
<accession>A0A815PU22</accession>
<reference evidence="1" key="1">
    <citation type="submission" date="2021-02" db="EMBL/GenBank/DDBJ databases">
        <authorList>
            <person name="Nowell W R."/>
        </authorList>
    </citation>
    <scope>NUCLEOTIDE SEQUENCE</scope>
</reference>
<evidence type="ECO:0000313" key="1">
    <source>
        <dbReference type="EMBL" id="CAF1453301.1"/>
    </source>
</evidence>
<dbReference type="AlphaFoldDB" id="A0A815PU22"/>
<dbReference type="EMBL" id="CAJOBC010085050">
    <property type="protein sequence ID" value="CAF4325972.1"/>
    <property type="molecule type" value="Genomic_DNA"/>
</dbReference>
<protein>
    <submittedName>
        <fullName evidence="1">Uncharacterized protein</fullName>
    </submittedName>
</protein>
<comment type="caution">
    <text evidence="1">The sequence shown here is derived from an EMBL/GenBank/DDBJ whole genome shotgun (WGS) entry which is preliminary data.</text>
</comment>
<keyword evidence="3" id="KW-1185">Reference proteome</keyword>
<evidence type="ECO:0000313" key="3">
    <source>
        <dbReference type="Proteomes" id="UP000663829"/>
    </source>
</evidence>
<evidence type="ECO:0000313" key="2">
    <source>
        <dbReference type="EMBL" id="CAF4325972.1"/>
    </source>
</evidence>
<gene>
    <name evidence="1" type="ORF">GPM918_LOCUS34809</name>
    <name evidence="2" type="ORF">SRO942_LOCUS35522</name>
</gene>